<dbReference type="Proteomes" id="UP000062255">
    <property type="component" value="Chromosome"/>
</dbReference>
<proteinExistence type="predicted"/>
<feature type="signal peptide" evidence="2">
    <location>
        <begin position="1"/>
        <end position="26"/>
    </location>
</feature>
<sequence>MSRCLRVAFVALFIALGTNVAAPAWACGCGAYIPDNAHAAVTDERALITWDGSTQSILMSFTVRGGSDRAEWVMPLPAAAQVTLGDAAVFDELARISAARIEYRDSWWPTFDWLRGSSDRVADARAGAADGAVTVLGSQQIGPFTVTRLAAGDPVALAAWLTDRGFPYPPGLERNIAPYLAEGWETVAIQLTPAAPGEQLAGDLQPLRLSFTSDTVVYPMRLSRAAVGTQSVDLYVLGEHRMDPSATPVPGRLPTLEFSGPVDASAVAPALRPYLESGSYLTRWSDRIPQPDLIDGDYVFTRADTDTVYQKVVVLTRDHGAVSGFVLLAGAGAAAVLTIVGAVVLRRRRIGQTALPAQAQAQAQTQAR</sequence>
<evidence type="ECO:0000256" key="1">
    <source>
        <dbReference type="SAM" id="Phobius"/>
    </source>
</evidence>
<dbReference type="OrthoDB" id="275368at2"/>
<dbReference type="AlphaFoldDB" id="A0A0K0XAV7"/>
<evidence type="ECO:0000313" key="3">
    <source>
        <dbReference type="EMBL" id="AKS34533.1"/>
    </source>
</evidence>
<organism evidence="3 4">
    <name type="scientific">Mycolicibacterium goodii</name>
    <name type="common">Mycobacterium goodii</name>
    <dbReference type="NCBI Taxonomy" id="134601"/>
    <lineage>
        <taxon>Bacteria</taxon>
        <taxon>Bacillati</taxon>
        <taxon>Actinomycetota</taxon>
        <taxon>Actinomycetes</taxon>
        <taxon>Mycobacteriales</taxon>
        <taxon>Mycobacteriaceae</taxon>
        <taxon>Mycolicibacterium</taxon>
    </lineage>
</organism>
<accession>A0A0K0XAV7</accession>
<evidence type="ECO:0000256" key="2">
    <source>
        <dbReference type="SAM" id="SignalP"/>
    </source>
</evidence>
<name>A0A0K0XAV7_MYCGD</name>
<keyword evidence="1" id="KW-0472">Membrane</keyword>
<dbReference type="PATRIC" id="fig|134601.6.peg.5074"/>
<reference evidence="3 4" key="1">
    <citation type="submission" date="2015-07" db="EMBL/GenBank/DDBJ databases">
        <title>Complete genome sequence of Mycobacterium goodii X7B, a facultative thermophilic biodesulfurizing bacterium.</title>
        <authorList>
            <person name="Yu B."/>
            <person name="Li F."/>
            <person name="Xu P."/>
        </authorList>
    </citation>
    <scope>NUCLEOTIDE SEQUENCE [LARGE SCALE GENOMIC DNA]</scope>
    <source>
        <strain evidence="3 4">X7B</strain>
    </source>
</reference>
<keyword evidence="1" id="KW-1133">Transmembrane helix</keyword>
<dbReference type="PROSITE" id="PS51257">
    <property type="entry name" value="PROKAR_LIPOPROTEIN"/>
    <property type="match status" value="1"/>
</dbReference>
<feature type="transmembrane region" description="Helical" evidence="1">
    <location>
        <begin position="321"/>
        <end position="345"/>
    </location>
</feature>
<dbReference type="RefSeq" id="WP_049746988.1">
    <property type="nucleotide sequence ID" value="NZ_CP012150.1"/>
</dbReference>
<keyword evidence="2" id="KW-0732">Signal</keyword>
<protein>
    <recommendedName>
        <fullName evidence="5">DUF2330 domain-containing protein</fullName>
    </recommendedName>
</protein>
<keyword evidence="1" id="KW-0812">Transmembrane</keyword>
<gene>
    <name evidence="3" type="ORF">AFA91_24540</name>
</gene>
<feature type="chain" id="PRO_5005453960" description="DUF2330 domain-containing protein" evidence="2">
    <location>
        <begin position="27"/>
        <end position="368"/>
    </location>
</feature>
<dbReference type="STRING" id="134601.AFA91_24540"/>
<dbReference type="KEGG" id="mgo:AFA91_24540"/>
<evidence type="ECO:0000313" key="4">
    <source>
        <dbReference type="Proteomes" id="UP000062255"/>
    </source>
</evidence>
<dbReference type="EMBL" id="CP012150">
    <property type="protein sequence ID" value="AKS34533.1"/>
    <property type="molecule type" value="Genomic_DNA"/>
</dbReference>
<dbReference type="InterPro" id="IPR019283">
    <property type="entry name" value="DUF2330"/>
</dbReference>
<evidence type="ECO:0008006" key="5">
    <source>
        <dbReference type="Google" id="ProtNLM"/>
    </source>
</evidence>
<dbReference type="Pfam" id="PF10092">
    <property type="entry name" value="DUF2330"/>
    <property type="match status" value="1"/>
</dbReference>